<accession>A0AAD8AHW6</accession>
<organism evidence="2 3">
    <name type="scientific">Diploptera punctata</name>
    <name type="common">Pacific beetle cockroach</name>
    <dbReference type="NCBI Taxonomy" id="6984"/>
    <lineage>
        <taxon>Eukaryota</taxon>
        <taxon>Metazoa</taxon>
        <taxon>Ecdysozoa</taxon>
        <taxon>Arthropoda</taxon>
        <taxon>Hexapoda</taxon>
        <taxon>Insecta</taxon>
        <taxon>Pterygota</taxon>
        <taxon>Neoptera</taxon>
        <taxon>Polyneoptera</taxon>
        <taxon>Dictyoptera</taxon>
        <taxon>Blattodea</taxon>
        <taxon>Blaberoidea</taxon>
        <taxon>Blaberidae</taxon>
        <taxon>Diplopterinae</taxon>
        <taxon>Diploptera</taxon>
    </lineage>
</organism>
<keyword evidence="3" id="KW-1185">Reference proteome</keyword>
<reference evidence="2" key="1">
    <citation type="journal article" date="2023" name="IScience">
        <title>Live-bearing cockroach genome reveals convergent evolutionary mechanisms linked to viviparity in insects and beyond.</title>
        <authorList>
            <person name="Fouks B."/>
            <person name="Harrison M.C."/>
            <person name="Mikhailova A.A."/>
            <person name="Marchal E."/>
            <person name="English S."/>
            <person name="Carruthers M."/>
            <person name="Jennings E.C."/>
            <person name="Chiamaka E.L."/>
            <person name="Frigard R.A."/>
            <person name="Pippel M."/>
            <person name="Attardo G.M."/>
            <person name="Benoit J.B."/>
            <person name="Bornberg-Bauer E."/>
            <person name="Tobe S.S."/>
        </authorList>
    </citation>
    <scope>NUCLEOTIDE SEQUENCE</scope>
    <source>
        <strain evidence="2">Stay&amp;Tobe</strain>
    </source>
</reference>
<protein>
    <submittedName>
        <fullName evidence="2">Uncharacterized protein</fullName>
    </submittedName>
</protein>
<dbReference type="AlphaFoldDB" id="A0AAD8AHW6"/>
<dbReference type="EMBL" id="JASPKZ010000815">
    <property type="protein sequence ID" value="KAJ9599346.1"/>
    <property type="molecule type" value="Genomic_DNA"/>
</dbReference>
<evidence type="ECO:0000256" key="1">
    <source>
        <dbReference type="SAM" id="MobiDB-lite"/>
    </source>
</evidence>
<feature type="non-terminal residue" evidence="2">
    <location>
        <position position="222"/>
    </location>
</feature>
<feature type="region of interest" description="Disordered" evidence="1">
    <location>
        <begin position="201"/>
        <end position="222"/>
    </location>
</feature>
<evidence type="ECO:0000313" key="2">
    <source>
        <dbReference type="EMBL" id="KAJ9599346.1"/>
    </source>
</evidence>
<name>A0AAD8AHW6_DIPPU</name>
<dbReference type="Proteomes" id="UP001233999">
    <property type="component" value="Unassembled WGS sequence"/>
</dbReference>
<gene>
    <name evidence="2" type="ORF">L9F63_010167</name>
</gene>
<feature type="non-terminal residue" evidence="2">
    <location>
        <position position="1"/>
    </location>
</feature>
<evidence type="ECO:0000313" key="3">
    <source>
        <dbReference type="Proteomes" id="UP001233999"/>
    </source>
</evidence>
<sequence length="222" mass="25564">LAYSNLFAFVIEFSKRPNNTSLFSAFCKTMVEQYLKPVIDFFEQMLIRTFVNPDNPASQYFYQTFSDQGYIRKLMKSARTIKFTQLMHDVDGDIVRLSDMCTIMVYPYDTDDDENENEDIETCQEESLEEGDATTDLCSLQGVSALPLSPAVPSESLDWSKYDNRDSSFAFMYQMAASVPYLKTNERTKFEVGIVQASKEDKNDEPTYIFPRHPTRHLDSSP</sequence>
<proteinExistence type="predicted"/>
<reference evidence="2" key="2">
    <citation type="submission" date="2023-05" db="EMBL/GenBank/DDBJ databases">
        <authorList>
            <person name="Fouks B."/>
        </authorList>
    </citation>
    <scope>NUCLEOTIDE SEQUENCE</scope>
    <source>
        <strain evidence="2">Stay&amp;Tobe</strain>
        <tissue evidence="2">Testes</tissue>
    </source>
</reference>
<comment type="caution">
    <text evidence="2">The sequence shown here is derived from an EMBL/GenBank/DDBJ whole genome shotgun (WGS) entry which is preliminary data.</text>
</comment>